<dbReference type="Gene3D" id="3.20.20.450">
    <property type="entry name" value="EAL domain"/>
    <property type="match status" value="1"/>
</dbReference>
<dbReference type="SMART" id="SM00267">
    <property type="entry name" value="GGDEF"/>
    <property type="match status" value="1"/>
</dbReference>
<dbReference type="Gene3D" id="3.30.70.270">
    <property type="match status" value="1"/>
</dbReference>
<dbReference type="InterPro" id="IPR035919">
    <property type="entry name" value="EAL_sf"/>
</dbReference>
<dbReference type="SUPFAM" id="SSF55073">
    <property type="entry name" value="Nucleotide cyclase"/>
    <property type="match status" value="1"/>
</dbReference>
<evidence type="ECO:0000256" key="1">
    <source>
        <dbReference type="SAM" id="Phobius"/>
    </source>
</evidence>
<dbReference type="InterPro" id="IPR035965">
    <property type="entry name" value="PAS-like_dom_sf"/>
</dbReference>
<accession>A0A428MYP2</accession>
<dbReference type="Pfam" id="PF00563">
    <property type="entry name" value="EAL"/>
    <property type="match status" value="1"/>
</dbReference>
<dbReference type="PROSITE" id="PS50887">
    <property type="entry name" value="GGDEF"/>
    <property type="match status" value="1"/>
</dbReference>
<protein>
    <submittedName>
        <fullName evidence="4">EAL domain-containing protein</fullName>
    </submittedName>
</protein>
<dbReference type="NCBIfam" id="TIGR00229">
    <property type="entry name" value="sensory_box"/>
    <property type="match status" value="1"/>
</dbReference>
<dbReference type="InterPro" id="IPR029787">
    <property type="entry name" value="Nucleotide_cyclase"/>
</dbReference>
<dbReference type="EMBL" id="RBVX01000027">
    <property type="protein sequence ID" value="RSL31159.1"/>
    <property type="molecule type" value="Genomic_DNA"/>
</dbReference>
<dbReference type="Pfam" id="PF00990">
    <property type="entry name" value="GGDEF"/>
    <property type="match status" value="1"/>
</dbReference>
<feature type="domain" description="GGDEF" evidence="3">
    <location>
        <begin position="242"/>
        <end position="374"/>
    </location>
</feature>
<evidence type="ECO:0000313" key="4">
    <source>
        <dbReference type="EMBL" id="RSL31159.1"/>
    </source>
</evidence>
<feature type="transmembrane region" description="Helical" evidence="1">
    <location>
        <begin position="55"/>
        <end position="74"/>
    </location>
</feature>
<feature type="transmembrane region" description="Helical" evidence="1">
    <location>
        <begin position="12"/>
        <end position="32"/>
    </location>
</feature>
<name>A0A428MYP2_9BACI</name>
<comment type="caution">
    <text evidence="4">The sequence shown here is derived from an EMBL/GenBank/DDBJ whole genome shotgun (WGS) entry which is preliminary data.</text>
</comment>
<gene>
    <name evidence="4" type="ORF">D7Z54_21870</name>
</gene>
<dbReference type="CDD" id="cd01949">
    <property type="entry name" value="GGDEF"/>
    <property type="match status" value="1"/>
</dbReference>
<dbReference type="SUPFAM" id="SSF141868">
    <property type="entry name" value="EAL domain-like"/>
    <property type="match status" value="1"/>
</dbReference>
<dbReference type="PROSITE" id="PS50883">
    <property type="entry name" value="EAL"/>
    <property type="match status" value="1"/>
</dbReference>
<dbReference type="RefSeq" id="WP_125559018.1">
    <property type="nucleotide sequence ID" value="NZ_RBVX01000027.1"/>
</dbReference>
<dbReference type="CDD" id="cd01948">
    <property type="entry name" value="EAL"/>
    <property type="match status" value="1"/>
</dbReference>
<organism evidence="4 5">
    <name type="scientific">Salibacterium salarium</name>
    <dbReference type="NCBI Taxonomy" id="284579"/>
    <lineage>
        <taxon>Bacteria</taxon>
        <taxon>Bacillati</taxon>
        <taxon>Bacillota</taxon>
        <taxon>Bacilli</taxon>
        <taxon>Bacillales</taxon>
        <taxon>Bacillaceae</taxon>
    </lineage>
</organism>
<keyword evidence="1" id="KW-0812">Transmembrane</keyword>
<dbReference type="NCBIfam" id="TIGR00254">
    <property type="entry name" value="GGDEF"/>
    <property type="match status" value="1"/>
</dbReference>
<sequence>MRRNRRLERIVQNNAFIITGAYFVVGFLWIIFSDQVVSAWNTDVGTASMMQTYKGWFYVIGTSLLLYITVSKLIKKERKREWEKRQADLMYKAVFDNVNDLLFLAPLPKLGGGSFTFNEGNKSARAMLGYDDSTWEHFTLADITSEPLREKAMTQERLISQKNYYTFDWEFVNKDGTTIPVEIQTTKASILGEEMILVVARDVSAYKQAVEDIHQLSYYDRITHLPNYNSFLRRLQQVEPKQNRLVLALNINRFRRINETLGAEIGDKVLAIIARRLKEATGSDENLARKTNDEFLLMSRSSGQKEVEELIEKLERVFNPPIRIGQEELILTFTVGVACDEDGKKEAKDLVQQTDIAFSHAKRKGWQYSIYRTGMEKEARSTYILENDLYHSLSRQEMFLMYQPFVYGGEGKTIGMEALLRWNHSKKGLIPPSTFIPMAENNGFINTLGRWVLQQVCKEIGPVLYKNPTWTVAVNISSQQLEGEHFINELWEVVQSNGVAPQQLELEITERTTMQPDLMLPILHKLKELGFRISLDDFGTGYSSLSQLKELPVDTLKIDRSFIDDINDRKTNIAIVKTIIEAAENLNMKVIAEGIEKEEQARELLTLQCCYFQGYYYSIPKKINEFSWGKESS</sequence>
<keyword evidence="5" id="KW-1185">Reference proteome</keyword>
<proteinExistence type="predicted"/>
<dbReference type="PANTHER" id="PTHR44757">
    <property type="entry name" value="DIGUANYLATE CYCLASE DGCP"/>
    <property type="match status" value="1"/>
</dbReference>
<reference evidence="4 5" key="1">
    <citation type="submission" date="2018-10" db="EMBL/GenBank/DDBJ databases">
        <title>Draft genome sequence of Bacillus salarius IM0101, isolated from a hypersaline soil in Inner Mongolia, China.</title>
        <authorList>
            <person name="Yamprayoonswat W."/>
            <person name="Boonvisut S."/>
            <person name="Jumpathong W."/>
            <person name="Sittihan S."/>
            <person name="Ruangsuj P."/>
            <person name="Wanthongcharoen S."/>
            <person name="Thongpramul N."/>
            <person name="Pimmason S."/>
            <person name="Yu B."/>
            <person name="Yasawong M."/>
        </authorList>
    </citation>
    <scope>NUCLEOTIDE SEQUENCE [LARGE SCALE GENOMIC DNA]</scope>
    <source>
        <strain evidence="4 5">IM0101</strain>
    </source>
</reference>
<evidence type="ECO:0000313" key="5">
    <source>
        <dbReference type="Proteomes" id="UP000275076"/>
    </source>
</evidence>
<feature type="domain" description="EAL" evidence="2">
    <location>
        <begin position="382"/>
        <end position="633"/>
    </location>
</feature>
<dbReference type="OrthoDB" id="581425at2"/>
<dbReference type="InterPro" id="IPR001633">
    <property type="entry name" value="EAL_dom"/>
</dbReference>
<dbReference type="AlphaFoldDB" id="A0A428MYP2"/>
<evidence type="ECO:0000259" key="2">
    <source>
        <dbReference type="PROSITE" id="PS50883"/>
    </source>
</evidence>
<evidence type="ECO:0000259" key="3">
    <source>
        <dbReference type="PROSITE" id="PS50887"/>
    </source>
</evidence>
<dbReference type="InterPro" id="IPR000014">
    <property type="entry name" value="PAS"/>
</dbReference>
<dbReference type="InterPro" id="IPR043128">
    <property type="entry name" value="Rev_trsase/Diguanyl_cyclase"/>
</dbReference>
<keyword evidence="1" id="KW-1133">Transmembrane helix</keyword>
<dbReference type="SUPFAM" id="SSF55785">
    <property type="entry name" value="PYP-like sensor domain (PAS domain)"/>
    <property type="match status" value="1"/>
</dbReference>
<dbReference type="Gene3D" id="3.30.450.20">
    <property type="entry name" value="PAS domain"/>
    <property type="match status" value="1"/>
</dbReference>
<dbReference type="InterPro" id="IPR052155">
    <property type="entry name" value="Biofilm_reg_signaling"/>
</dbReference>
<dbReference type="Proteomes" id="UP000275076">
    <property type="component" value="Unassembled WGS sequence"/>
</dbReference>
<dbReference type="SMART" id="SM00052">
    <property type="entry name" value="EAL"/>
    <property type="match status" value="1"/>
</dbReference>
<dbReference type="InterPro" id="IPR000160">
    <property type="entry name" value="GGDEF_dom"/>
</dbReference>
<keyword evidence="1" id="KW-0472">Membrane</keyword>
<dbReference type="PANTHER" id="PTHR44757:SF2">
    <property type="entry name" value="BIOFILM ARCHITECTURE MAINTENANCE PROTEIN MBAA"/>
    <property type="match status" value="1"/>
</dbReference>